<proteinExistence type="predicted"/>
<protein>
    <submittedName>
        <fullName evidence="2">Uncharacterized protein</fullName>
    </submittedName>
</protein>
<keyword evidence="1" id="KW-0732">Signal</keyword>
<feature type="signal peptide" evidence="1">
    <location>
        <begin position="1"/>
        <end position="21"/>
    </location>
</feature>
<name>A0A9X2HP45_9SPHN</name>
<gene>
    <name evidence="2" type="ORF">M9978_16240</name>
</gene>
<reference evidence="2" key="1">
    <citation type="submission" date="2022-05" db="EMBL/GenBank/DDBJ databases">
        <title>Sphingomonas sp. strain MG17 Genome sequencing and assembly.</title>
        <authorList>
            <person name="Kim I."/>
        </authorList>
    </citation>
    <scope>NUCLEOTIDE SEQUENCE</scope>
    <source>
        <strain evidence="2">MG17</strain>
    </source>
</reference>
<feature type="chain" id="PRO_5040966372" evidence="1">
    <location>
        <begin position="22"/>
        <end position="110"/>
    </location>
</feature>
<keyword evidence="3" id="KW-1185">Reference proteome</keyword>
<dbReference type="RefSeq" id="WP_254295010.1">
    <property type="nucleotide sequence ID" value="NZ_JAMLDX010000014.1"/>
</dbReference>
<comment type="caution">
    <text evidence="2">The sequence shown here is derived from an EMBL/GenBank/DDBJ whole genome shotgun (WGS) entry which is preliminary data.</text>
</comment>
<sequence length="110" mass="11476">MRWVRALAGGIALLAATGAGAHDAPPSPQAEKLYAEARELANGDPVILAEIEAAQAEVSRGVLDGKAVAMRQMIPGGASWSVPLARRMGEPLTIAVRRVGAMPVTLRVVR</sequence>
<evidence type="ECO:0000313" key="3">
    <source>
        <dbReference type="Proteomes" id="UP001139451"/>
    </source>
</evidence>
<organism evidence="2 3">
    <name type="scientific">Sphingomonas tagetis</name>
    <dbReference type="NCBI Taxonomy" id="2949092"/>
    <lineage>
        <taxon>Bacteria</taxon>
        <taxon>Pseudomonadati</taxon>
        <taxon>Pseudomonadota</taxon>
        <taxon>Alphaproteobacteria</taxon>
        <taxon>Sphingomonadales</taxon>
        <taxon>Sphingomonadaceae</taxon>
        <taxon>Sphingomonas</taxon>
    </lineage>
</organism>
<evidence type="ECO:0000256" key="1">
    <source>
        <dbReference type="SAM" id="SignalP"/>
    </source>
</evidence>
<dbReference type="EMBL" id="JAMLDX010000014">
    <property type="protein sequence ID" value="MCP3731976.1"/>
    <property type="molecule type" value="Genomic_DNA"/>
</dbReference>
<accession>A0A9X2HP45</accession>
<evidence type="ECO:0000313" key="2">
    <source>
        <dbReference type="EMBL" id="MCP3731976.1"/>
    </source>
</evidence>
<dbReference type="Proteomes" id="UP001139451">
    <property type="component" value="Unassembled WGS sequence"/>
</dbReference>
<dbReference type="AlphaFoldDB" id="A0A9X2HP45"/>